<dbReference type="GO" id="GO:0000281">
    <property type="term" value="P:mitotic cytokinesis"/>
    <property type="evidence" value="ECO:0007669"/>
    <property type="project" value="TreeGrafter"/>
</dbReference>
<feature type="compositionally biased region" description="Basic and acidic residues" evidence="4">
    <location>
        <begin position="655"/>
        <end position="697"/>
    </location>
</feature>
<feature type="region of interest" description="Disordered" evidence="4">
    <location>
        <begin position="101"/>
        <end position="161"/>
    </location>
</feature>
<evidence type="ECO:0000313" key="6">
    <source>
        <dbReference type="Proteomes" id="UP000670152"/>
    </source>
</evidence>
<keyword evidence="3" id="KW-0175">Coiled coil</keyword>
<feature type="compositionally biased region" description="Basic residues" evidence="4">
    <location>
        <begin position="138"/>
        <end position="148"/>
    </location>
</feature>
<protein>
    <submittedName>
        <fullName evidence="5">INCEB protein</fullName>
    </submittedName>
</protein>
<feature type="non-terminal residue" evidence="5">
    <location>
        <position position="834"/>
    </location>
</feature>
<feature type="compositionally biased region" description="Polar residues" evidence="4">
    <location>
        <begin position="308"/>
        <end position="324"/>
    </location>
</feature>
<feature type="non-terminal residue" evidence="5">
    <location>
        <position position="1"/>
    </location>
</feature>
<dbReference type="Proteomes" id="UP000670152">
    <property type="component" value="Unassembled WGS sequence"/>
</dbReference>
<feature type="region of interest" description="Disordered" evidence="4">
    <location>
        <begin position="308"/>
        <end position="327"/>
    </location>
</feature>
<evidence type="ECO:0000256" key="2">
    <source>
        <dbReference type="ARBA" id="ARBA00022490"/>
    </source>
</evidence>
<evidence type="ECO:0000256" key="3">
    <source>
        <dbReference type="SAM" id="Coils"/>
    </source>
</evidence>
<dbReference type="AlphaFoldDB" id="A0A836FL51"/>
<dbReference type="GO" id="GO:1990385">
    <property type="term" value="C:meiotic spindle midzone"/>
    <property type="evidence" value="ECO:0007669"/>
    <property type="project" value="TreeGrafter"/>
</dbReference>
<feature type="compositionally biased region" description="Basic and acidic residues" evidence="4">
    <location>
        <begin position="562"/>
        <end position="624"/>
    </location>
</feature>
<dbReference type="PANTHER" id="PTHR13142">
    <property type="entry name" value="INNER CENTROMERE PROTEIN"/>
    <property type="match status" value="1"/>
</dbReference>
<dbReference type="OrthoDB" id="6123at2759"/>
<organism evidence="5 6">
    <name type="scientific">Acromyrmex heyeri</name>
    <dbReference type="NCBI Taxonomy" id="230685"/>
    <lineage>
        <taxon>Eukaryota</taxon>
        <taxon>Metazoa</taxon>
        <taxon>Ecdysozoa</taxon>
        <taxon>Arthropoda</taxon>
        <taxon>Hexapoda</taxon>
        <taxon>Insecta</taxon>
        <taxon>Pterygota</taxon>
        <taxon>Neoptera</taxon>
        <taxon>Endopterygota</taxon>
        <taxon>Hymenoptera</taxon>
        <taxon>Apocrita</taxon>
        <taxon>Aculeata</taxon>
        <taxon>Formicoidea</taxon>
        <taxon>Formicidae</taxon>
        <taxon>Myrmicinae</taxon>
        <taxon>Acromyrmex</taxon>
    </lineage>
</organism>
<accession>A0A836FL51</accession>
<dbReference type="GO" id="GO:0005634">
    <property type="term" value="C:nucleus"/>
    <property type="evidence" value="ECO:0007669"/>
    <property type="project" value="TreeGrafter"/>
</dbReference>
<comment type="caution">
    <text evidence="5">The sequence shown here is derived from an EMBL/GenBank/DDBJ whole genome shotgun (WGS) entry which is preliminary data.</text>
</comment>
<proteinExistence type="predicted"/>
<dbReference type="GO" id="GO:0032133">
    <property type="term" value="C:chromosome passenger complex"/>
    <property type="evidence" value="ECO:0007669"/>
    <property type="project" value="TreeGrafter"/>
</dbReference>
<feature type="region of interest" description="Disordered" evidence="4">
    <location>
        <begin position="655"/>
        <end position="704"/>
    </location>
</feature>
<evidence type="ECO:0000313" key="5">
    <source>
        <dbReference type="EMBL" id="KAG5338003.1"/>
    </source>
</evidence>
<dbReference type="EMBL" id="JAANIB010003329">
    <property type="protein sequence ID" value="KAG5338003.1"/>
    <property type="molecule type" value="Genomic_DNA"/>
</dbReference>
<dbReference type="GO" id="GO:0051257">
    <property type="term" value="P:meiotic spindle midzone assembly"/>
    <property type="evidence" value="ECO:0007669"/>
    <property type="project" value="TreeGrafter"/>
</dbReference>
<feature type="coiled-coil region" evidence="3">
    <location>
        <begin position="473"/>
        <end position="507"/>
    </location>
</feature>
<sequence>MNSRSKDEIRDIIRKDLLFIHNHGVGLSNRLAETLADNMSYVHELFAHLSQPSSGPLVAKTPKMLRKKMTQRIETIPEDEVFQQENISLTSSLYSINEEERKENEVMGRRTKRGASKKAEDNIKKQSFILNDSEKKVKRESHVKRKKYNVSSSDEDNNENVSKYSKVEENITDIKGTTKRVTRKNSKQIIQPTAPIEKSKITEKAKEANEDNFELPVLQRSSRSSKSSQNGEVNKVNDAIVPNIDDIEEPSMYEDAVGRPVPIMNSTLKHSLCMSEKRLNATVVLERLPKLNETVVIQKTINIKNSNSLKETENTKNTLSNNMQPYKRSAQYDHYNELITDDESSPEVKKSKKQLNRKQPNKKETKDMLAISSEDETSNTPVKTFKNANVSTVTQESKTYKSNALFSPYAKESVKKRVEAFEQAVMFSPKSVDIGAPTRITRTKTRAMATAEMQTETKTTEKNVAQILARKSLAKAKKISLAKQKNNDELKENKEQLPERINKLLTQTDKSKMQQLKMTPLSKTKLMQPYPKVMTASRTNIVTGVESFIQPSKTITTSNSVEKLEEKRRHEEDARKKKDEALRLQTEEKKRKRQEKELKNKLAREAKEKQELEKRQKTEREREEKAKLALLIQERHREEAEKKRLAQLQRIQEKEERRKLEEQQRLQRLQEQEETERLLAEQRRREQEAEKRKEAEARAQQAAAEALKQKNQLLAAQAKNKQQTNNKYQSTVNYVLDSEPDDDESDDESKPKHEIPYWAQAHIRKVQLAMQQYIPERIVYKFFNTRKCTPDLTELFHGIDKNRLKRTSSAIWKTPPRISMMEPEFVERKLPLKN</sequence>
<dbReference type="PANTHER" id="PTHR13142:SF1">
    <property type="entry name" value="INNER CENTROMERE PROTEIN"/>
    <property type="match status" value="1"/>
</dbReference>
<reference evidence="5 6" key="1">
    <citation type="submission" date="2020-02" db="EMBL/GenBank/DDBJ databases">
        <title>Relaxed selection underlies rapid genomic changes in the transitions from sociality to social parasitism in ants.</title>
        <authorList>
            <person name="Bi X."/>
        </authorList>
    </citation>
    <scope>NUCLEOTIDE SEQUENCE [LARGE SCALE GENOMIC DNA]</scope>
    <source>
        <strain evidence="5">BGI-DK2014b</strain>
        <tissue evidence="5">Whole body</tissue>
    </source>
</reference>
<dbReference type="GO" id="GO:0005737">
    <property type="term" value="C:cytoplasm"/>
    <property type="evidence" value="ECO:0007669"/>
    <property type="project" value="UniProtKB-SubCell"/>
</dbReference>
<feature type="region of interest" description="Disordered" evidence="4">
    <location>
        <begin position="559"/>
        <end position="624"/>
    </location>
</feature>
<keyword evidence="2" id="KW-0963">Cytoplasm</keyword>
<dbReference type="GO" id="GO:0000776">
    <property type="term" value="C:kinetochore"/>
    <property type="evidence" value="ECO:0007669"/>
    <property type="project" value="TreeGrafter"/>
</dbReference>
<feature type="compositionally biased region" description="Basic residues" evidence="4">
    <location>
        <begin position="350"/>
        <end position="360"/>
    </location>
</feature>
<evidence type="ECO:0000256" key="1">
    <source>
        <dbReference type="ARBA" id="ARBA00004496"/>
    </source>
</evidence>
<dbReference type="GO" id="GO:0030496">
    <property type="term" value="C:midbody"/>
    <property type="evidence" value="ECO:0007669"/>
    <property type="project" value="TreeGrafter"/>
</dbReference>
<keyword evidence="6" id="KW-1185">Reference proteome</keyword>
<evidence type="ECO:0000256" key="4">
    <source>
        <dbReference type="SAM" id="MobiDB-lite"/>
    </source>
</evidence>
<name>A0A836FL51_9HYME</name>
<feature type="region of interest" description="Disordered" evidence="4">
    <location>
        <begin position="339"/>
        <end position="382"/>
    </location>
</feature>
<comment type="subcellular location">
    <subcellularLocation>
        <location evidence="1">Cytoplasm</location>
    </subcellularLocation>
</comment>
<gene>
    <name evidence="5" type="primary">Incenpb</name>
    <name evidence="5" type="ORF">G6Z77_0003985</name>
</gene>
<dbReference type="GO" id="GO:0051310">
    <property type="term" value="P:metaphase chromosome alignment"/>
    <property type="evidence" value="ECO:0007669"/>
    <property type="project" value="TreeGrafter"/>
</dbReference>